<proteinExistence type="predicted"/>
<feature type="compositionally biased region" description="Polar residues" evidence="1">
    <location>
        <begin position="300"/>
        <end position="320"/>
    </location>
</feature>
<dbReference type="Pfam" id="PF10328">
    <property type="entry name" value="7TM_GPCR_Srx"/>
    <property type="match status" value="1"/>
</dbReference>
<dbReference type="PANTHER" id="PTHR23017:SF44">
    <property type="entry name" value="G-PROTEIN COUPLED RECEPTORS FAMILY 1 PROFILE DOMAIN-CONTAINING PROTEIN"/>
    <property type="match status" value="1"/>
</dbReference>
<accession>A0AAF3FBL6</accession>
<feature type="transmembrane region" description="Helical" evidence="2">
    <location>
        <begin position="12"/>
        <end position="34"/>
    </location>
</feature>
<feature type="region of interest" description="Disordered" evidence="1">
    <location>
        <begin position="295"/>
        <end position="320"/>
    </location>
</feature>
<feature type="transmembrane region" description="Helical" evidence="2">
    <location>
        <begin position="55"/>
        <end position="71"/>
    </location>
</feature>
<evidence type="ECO:0000313" key="4">
    <source>
        <dbReference type="Proteomes" id="UP000887575"/>
    </source>
</evidence>
<reference evidence="5" key="1">
    <citation type="submission" date="2024-02" db="UniProtKB">
        <authorList>
            <consortium name="WormBaseParasite"/>
        </authorList>
    </citation>
    <scope>IDENTIFICATION</scope>
</reference>
<keyword evidence="2" id="KW-1133">Transmembrane helix</keyword>
<keyword evidence="4" id="KW-1185">Reference proteome</keyword>
<dbReference type="WBParaSite" id="MBELARI_LOCUS4292">
    <property type="protein sequence ID" value="MBELARI_LOCUS4292"/>
    <property type="gene ID" value="MBELARI_LOCUS4292"/>
</dbReference>
<feature type="transmembrane region" description="Helical" evidence="2">
    <location>
        <begin position="174"/>
        <end position="194"/>
    </location>
</feature>
<sequence length="320" mass="36901">MWSLIKPDHVAGIAIVVCSLLGVVANGAVVFWISRLASMQNAFGRLTRNQATADLLHACSFCFYFGPMLIFDIQTWKSEEVSSWFGHFQLIFYDACNASHLFVSINRVVAIFVPILYNRLFSNQNVTLMHMFCWFTAIVPSIWAYRIADCRFYYYDAIWTYTFASNPECMVISWYYDFIKSITTIIIIVILDFITFTKCRIHGQHLIASLSDARSRQRKREEIVFVWQASLQGFIFILELITFFVFPPLVDNRGFKFTCTTIAWILVHSFDGVIAVCFNREFRRLMTSNIYDSSHHPTVKTESSGGHNTSGKQQIYSTDA</sequence>
<evidence type="ECO:0000256" key="1">
    <source>
        <dbReference type="SAM" id="MobiDB-lite"/>
    </source>
</evidence>
<evidence type="ECO:0000256" key="2">
    <source>
        <dbReference type="SAM" id="Phobius"/>
    </source>
</evidence>
<dbReference type="SUPFAM" id="SSF81321">
    <property type="entry name" value="Family A G protein-coupled receptor-like"/>
    <property type="match status" value="1"/>
</dbReference>
<dbReference type="AlphaFoldDB" id="A0AAF3FBL6"/>
<name>A0AAF3FBL6_9BILA</name>
<feature type="transmembrane region" description="Helical" evidence="2">
    <location>
        <begin position="91"/>
        <end position="116"/>
    </location>
</feature>
<dbReference type="InterPro" id="IPR019430">
    <property type="entry name" value="7TM_GPCR_serpentine_rcpt_Srx"/>
</dbReference>
<protein>
    <submittedName>
        <fullName evidence="5">7TM GPCR serpentine receptor class x (Srx) domain-containing protein</fullName>
    </submittedName>
</protein>
<evidence type="ECO:0000259" key="3">
    <source>
        <dbReference type="Pfam" id="PF10328"/>
    </source>
</evidence>
<dbReference type="Gene3D" id="1.20.1070.10">
    <property type="entry name" value="Rhodopsin 7-helix transmembrane proteins"/>
    <property type="match status" value="1"/>
</dbReference>
<dbReference type="Proteomes" id="UP000887575">
    <property type="component" value="Unassembled WGS sequence"/>
</dbReference>
<feature type="domain" description="7TM GPCR serpentine receptor class x (Srx)" evidence="3">
    <location>
        <begin position="17"/>
        <end position="279"/>
    </location>
</feature>
<dbReference type="CDD" id="cd00637">
    <property type="entry name" value="7tm_classA_rhodopsin-like"/>
    <property type="match status" value="1"/>
</dbReference>
<organism evidence="4 5">
    <name type="scientific">Mesorhabditis belari</name>
    <dbReference type="NCBI Taxonomy" id="2138241"/>
    <lineage>
        <taxon>Eukaryota</taxon>
        <taxon>Metazoa</taxon>
        <taxon>Ecdysozoa</taxon>
        <taxon>Nematoda</taxon>
        <taxon>Chromadorea</taxon>
        <taxon>Rhabditida</taxon>
        <taxon>Rhabditina</taxon>
        <taxon>Rhabditomorpha</taxon>
        <taxon>Rhabditoidea</taxon>
        <taxon>Rhabditidae</taxon>
        <taxon>Mesorhabditinae</taxon>
        <taxon>Mesorhabditis</taxon>
    </lineage>
</organism>
<keyword evidence="2" id="KW-0472">Membrane</keyword>
<evidence type="ECO:0000313" key="5">
    <source>
        <dbReference type="WBParaSite" id="MBELARI_LOCUS4292"/>
    </source>
</evidence>
<feature type="transmembrane region" description="Helical" evidence="2">
    <location>
        <begin position="255"/>
        <end position="278"/>
    </location>
</feature>
<feature type="transmembrane region" description="Helical" evidence="2">
    <location>
        <begin position="224"/>
        <end position="249"/>
    </location>
</feature>
<feature type="transmembrane region" description="Helical" evidence="2">
    <location>
        <begin position="128"/>
        <end position="145"/>
    </location>
</feature>
<dbReference type="PANTHER" id="PTHR23017">
    <property type="entry name" value="SERPENTINE RECEPTOR, CLASS X"/>
    <property type="match status" value="1"/>
</dbReference>
<keyword evidence="2" id="KW-0812">Transmembrane</keyword>